<keyword evidence="3" id="KW-1185">Reference proteome</keyword>
<comment type="caution">
    <text evidence="2">The sequence shown here is derived from an EMBL/GenBank/DDBJ whole genome shotgun (WGS) entry which is preliminary data.</text>
</comment>
<protein>
    <recommendedName>
        <fullName evidence="1">Endonuclease/exonuclease/phosphatase domain-containing protein</fullName>
    </recommendedName>
</protein>
<dbReference type="EMBL" id="CM029042">
    <property type="protein sequence ID" value="KAG2621055.1"/>
    <property type="molecule type" value="Genomic_DNA"/>
</dbReference>
<dbReference type="SUPFAM" id="SSF56219">
    <property type="entry name" value="DNase I-like"/>
    <property type="match status" value="1"/>
</dbReference>
<gene>
    <name evidence="2" type="ORF">PVAP13_3NG225963</name>
</gene>
<reference evidence="2" key="1">
    <citation type="submission" date="2020-05" db="EMBL/GenBank/DDBJ databases">
        <title>WGS assembly of Panicum virgatum.</title>
        <authorList>
            <person name="Lovell J.T."/>
            <person name="Jenkins J."/>
            <person name="Shu S."/>
            <person name="Juenger T.E."/>
            <person name="Schmutz J."/>
        </authorList>
    </citation>
    <scope>NUCLEOTIDE SEQUENCE</scope>
    <source>
        <strain evidence="2">AP13</strain>
    </source>
</reference>
<dbReference type="PANTHER" id="PTHR35218:SF11">
    <property type="entry name" value="ENDONUCLEASE_EXONUCLEASE_PHOSPHATASE DOMAIN-CONTAINING PROTEIN"/>
    <property type="match status" value="1"/>
</dbReference>
<evidence type="ECO:0000313" key="2">
    <source>
        <dbReference type="EMBL" id="KAG2621055.1"/>
    </source>
</evidence>
<dbReference type="Gene3D" id="3.60.10.10">
    <property type="entry name" value="Endonuclease/exonuclease/phosphatase"/>
    <property type="match status" value="1"/>
</dbReference>
<dbReference type="AlphaFoldDB" id="A0A8T0UGE0"/>
<dbReference type="PANTHER" id="PTHR35218">
    <property type="entry name" value="RNASE H DOMAIN-CONTAINING PROTEIN"/>
    <property type="match status" value="1"/>
</dbReference>
<feature type="domain" description="Endonuclease/exonuclease/phosphatase" evidence="1">
    <location>
        <begin position="4"/>
        <end position="136"/>
    </location>
</feature>
<name>A0A8T0UGE0_PANVG</name>
<sequence>MSCLSWNCRGLGNGTTVKELHDLAKHFAPFVLCVLETQVHRAQVEGLKSTLGYDNAFVVSSSGRSGGLGIFWNNSIKMEIVPYSQYHIDDIITEAGGAQTSERFKTWNMLKHIKSSNALPWVYIGDFNEVLHQSEHEGVQERCFAQIQGFREMVDVCSLYDLGFEGRRWTFEKKGDRRKNLLPSVP</sequence>
<evidence type="ECO:0000313" key="3">
    <source>
        <dbReference type="Proteomes" id="UP000823388"/>
    </source>
</evidence>
<dbReference type="Proteomes" id="UP000823388">
    <property type="component" value="Chromosome 3N"/>
</dbReference>
<dbReference type="InterPro" id="IPR036691">
    <property type="entry name" value="Endo/exonu/phosph_ase_sf"/>
</dbReference>
<organism evidence="2 3">
    <name type="scientific">Panicum virgatum</name>
    <name type="common">Blackwell switchgrass</name>
    <dbReference type="NCBI Taxonomy" id="38727"/>
    <lineage>
        <taxon>Eukaryota</taxon>
        <taxon>Viridiplantae</taxon>
        <taxon>Streptophyta</taxon>
        <taxon>Embryophyta</taxon>
        <taxon>Tracheophyta</taxon>
        <taxon>Spermatophyta</taxon>
        <taxon>Magnoliopsida</taxon>
        <taxon>Liliopsida</taxon>
        <taxon>Poales</taxon>
        <taxon>Poaceae</taxon>
        <taxon>PACMAD clade</taxon>
        <taxon>Panicoideae</taxon>
        <taxon>Panicodae</taxon>
        <taxon>Paniceae</taxon>
        <taxon>Panicinae</taxon>
        <taxon>Panicum</taxon>
        <taxon>Panicum sect. Hiantes</taxon>
    </lineage>
</organism>
<dbReference type="InterPro" id="IPR005135">
    <property type="entry name" value="Endo/exonuclease/phosphatase"/>
</dbReference>
<dbReference type="Pfam" id="PF03372">
    <property type="entry name" value="Exo_endo_phos"/>
    <property type="match status" value="1"/>
</dbReference>
<evidence type="ECO:0000259" key="1">
    <source>
        <dbReference type="Pfam" id="PF03372"/>
    </source>
</evidence>
<accession>A0A8T0UGE0</accession>
<dbReference type="GO" id="GO:0003824">
    <property type="term" value="F:catalytic activity"/>
    <property type="evidence" value="ECO:0007669"/>
    <property type="project" value="InterPro"/>
</dbReference>
<proteinExistence type="predicted"/>